<dbReference type="Pfam" id="PF02687">
    <property type="entry name" value="FtsX"/>
    <property type="match status" value="1"/>
</dbReference>
<dbReference type="GO" id="GO:0005886">
    <property type="term" value="C:plasma membrane"/>
    <property type="evidence" value="ECO:0007669"/>
    <property type="project" value="UniProtKB-SubCell"/>
</dbReference>
<dbReference type="RefSeq" id="WP_145619353.1">
    <property type="nucleotide sequence ID" value="NZ_JAYNFR010000051.1"/>
</dbReference>
<dbReference type="Pfam" id="PF12704">
    <property type="entry name" value="MacB_PCD"/>
    <property type="match status" value="1"/>
</dbReference>
<evidence type="ECO:0000256" key="2">
    <source>
        <dbReference type="ARBA" id="ARBA00022475"/>
    </source>
</evidence>
<evidence type="ECO:0000256" key="4">
    <source>
        <dbReference type="ARBA" id="ARBA00022989"/>
    </source>
</evidence>
<proteinExistence type="predicted"/>
<accession>A0A560FJ04</accession>
<comment type="subcellular location">
    <subcellularLocation>
        <location evidence="1">Cell membrane</location>
        <topology evidence="1">Multi-pass membrane protein</topology>
    </subcellularLocation>
</comment>
<feature type="domain" description="MacB-like periplasmic core" evidence="9">
    <location>
        <begin position="18"/>
        <end position="200"/>
    </location>
</feature>
<evidence type="ECO:0000313" key="11">
    <source>
        <dbReference type="Proteomes" id="UP000316545"/>
    </source>
</evidence>
<feature type="region of interest" description="Disordered" evidence="6">
    <location>
        <begin position="205"/>
        <end position="238"/>
    </location>
</feature>
<name>A0A560FJ04_9PROT</name>
<evidence type="ECO:0000256" key="3">
    <source>
        <dbReference type="ARBA" id="ARBA00022692"/>
    </source>
</evidence>
<feature type="transmembrane region" description="Helical" evidence="7">
    <location>
        <begin position="384"/>
        <end position="405"/>
    </location>
</feature>
<dbReference type="PANTHER" id="PTHR43738:SF2">
    <property type="entry name" value="ABC TRANSPORTER PERMEASE"/>
    <property type="match status" value="1"/>
</dbReference>
<keyword evidence="2" id="KW-1003">Cell membrane</keyword>
<dbReference type="PANTHER" id="PTHR43738">
    <property type="entry name" value="ABC TRANSPORTER, MEMBRANE PROTEIN"/>
    <property type="match status" value="1"/>
</dbReference>
<feature type="domain" description="ABC3 transporter permease C-terminal" evidence="8">
    <location>
        <begin position="291"/>
        <end position="407"/>
    </location>
</feature>
<dbReference type="AlphaFoldDB" id="A0A560FJ04"/>
<feature type="compositionally biased region" description="Basic and acidic residues" evidence="6">
    <location>
        <begin position="210"/>
        <end position="220"/>
    </location>
</feature>
<dbReference type="EMBL" id="VITO01000018">
    <property type="protein sequence ID" value="TWB21575.1"/>
    <property type="molecule type" value="Genomic_DNA"/>
</dbReference>
<dbReference type="InterPro" id="IPR051125">
    <property type="entry name" value="ABC-4/HrtB_transporter"/>
</dbReference>
<dbReference type="InterPro" id="IPR003838">
    <property type="entry name" value="ABC3_permease_C"/>
</dbReference>
<keyword evidence="11" id="KW-1185">Reference proteome</keyword>
<protein>
    <submittedName>
        <fullName evidence="10">Putative ABC transport system permease protein</fullName>
    </submittedName>
</protein>
<evidence type="ECO:0000256" key="5">
    <source>
        <dbReference type="ARBA" id="ARBA00023136"/>
    </source>
</evidence>
<feature type="transmembrane region" description="Helical" evidence="7">
    <location>
        <begin position="331"/>
        <end position="353"/>
    </location>
</feature>
<sequence>MTILGLAWAYLKRSALTTCLNVALLALGTGTIVVLILVGTQVQDRLARDAAGVDLVVGAKGSPLQLILSALYQIDIPTGNIPLSQAQALAADPLVAQAVPLALGDSFRGYRIVGTDPAFVALRHAQVATGRLWQAPMEATVGAQVARAAGLKVGDQFNGNHGLSAGGAVHEGMPYTVVGILAPTGGVVDRLVLTPIDSVWAVHDAHHHHHDGDADEHEHGPGGAQGGAQPAQPPPEREVTSVLLRYRSPIAAALLPRRINTGSAMQAASPAAEMTRLLSLVGIGTDTVRGFGLLLVASSALSIFVALYNATQARRYDLAVMRALGATRMRISCLLLTEALAMGAAGTALGLALGHGAVELAGRLVPQARDMGITGLQFPATEPYLLVLAAGLSVLAALVPAVQAYRTDVSAVLSRG</sequence>
<feature type="transmembrane region" description="Helical" evidence="7">
    <location>
        <begin position="20"/>
        <end position="39"/>
    </location>
</feature>
<evidence type="ECO:0000256" key="1">
    <source>
        <dbReference type="ARBA" id="ARBA00004651"/>
    </source>
</evidence>
<evidence type="ECO:0000313" key="10">
    <source>
        <dbReference type="EMBL" id="TWB21575.1"/>
    </source>
</evidence>
<dbReference type="Proteomes" id="UP000316545">
    <property type="component" value="Unassembled WGS sequence"/>
</dbReference>
<feature type="transmembrane region" description="Helical" evidence="7">
    <location>
        <begin position="290"/>
        <end position="310"/>
    </location>
</feature>
<gene>
    <name evidence="10" type="ORF">FBZ88_11891</name>
</gene>
<reference evidence="10 11" key="1">
    <citation type="submission" date="2019-06" db="EMBL/GenBank/DDBJ databases">
        <title>Genomic Encyclopedia of Type Strains, Phase IV (KMG-V): Genome sequencing to study the core and pangenomes of soil and plant-associated prokaryotes.</title>
        <authorList>
            <person name="Whitman W."/>
        </authorList>
    </citation>
    <scope>NUCLEOTIDE SEQUENCE [LARGE SCALE GENOMIC DNA]</scope>
    <source>
        <strain evidence="10 11">BR 11865</strain>
    </source>
</reference>
<dbReference type="InterPro" id="IPR025857">
    <property type="entry name" value="MacB_PCD"/>
</dbReference>
<evidence type="ECO:0000259" key="9">
    <source>
        <dbReference type="Pfam" id="PF12704"/>
    </source>
</evidence>
<keyword evidence="4 7" id="KW-1133">Transmembrane helix</keyword>
<keyword evidence="3 7" id="KW-0812">Transmembrane</keyword>
<comment type="caution">
    <text evidence="10">The sequence shown here is derived from an EMBL/GenBank/DDBJ whole genome shotgun (WGS) entry which is preliminary data.</text>
</comment>
<organism evidence="10 11">
    <name type="scientific">Nitrospirillum amazonense</name>
    <dbReference type="NCBI Taxonomy" id="28077"/>
    <lineage>
        <taxon>Bacteria</taxon>
        <taxon>Pseudomonadati</taxon>
        <taxon>Pseudomonadota</taxon>
        <taxon>Alphaproteobacteria</taxon>
        <taxon>Rhodospirillales</taxon>
        <taxon>Azospirillaceae</taxon>
        <taxon>Nitrospirillum</taxon>
    </lineage>
</organism>
<evidence type="ECO:0000256" key="7">
    <source>
        <dbReference type="SAM" id="Phobius"/>
    </source>
</evidence>
<evidence type="ECO:0000259" key="8">
    <source>
        <dbReference type="Pfam" id="PF02687"/>
    </source>
</evidence>
<evidence type="ECO:0000256" key="6">
    <source>
        <dbReference type="SAM" id="MobiDB-lite"/>
    </source>
</evidence>
<keyword evidence="5 7" id="KW-0472">Membrane</keyword>